<dbReference type="EMBL" id="CP022115">
    <property type="protein sequence ID" value="ASJ23936.1"/>
    <property type="molecule type" value="Genomic_DNA"/>
</dbReference>
<evidence type="ECO:0000313" key="2">
    <source>
        <dbReference type="Proteomes" id="UP000197424"/>
    </source>
</evidence>
<organism evidence="1 2">
    <name type="scientific">Laribacter hongkongensis</name>
    <dbReference type="NCBI Taxonomy" id="168471"/>
    <lineage>
        <taxon>Bacteria</taxon>
        <taxon>Pseudomonadati</taxon>
        <taxon>Pseudomonadota</taxon>
        <taxon>Betaproteobacteria</taxon>
        <taxon>Neisseriales</taxon>
        <taxon>Aquaspirillaceae</taxon>
        <taxon>Laribacter</taxon>
    </lineage>
</organism>
<name>A0A248LHS0_9NEIS</name>
<evidence type="ECO:0000313" key="1">
    <source>
        <dbReference type="EMBL" id="ASJ23936.1"/>
    </source>
</evidence>
<dbReference type="Proteomes" id="UP000197424">
    <property type="component" value="Chromosome"/>
</dbReference>
<proteinExistence type="predicted"/>
<gene>
    <name evidence="1" type="ORF">LHGZ1_1105</name>
</gene>
<sequence length="47" mass="4776">MRLMPPAAPAPDIPDGLHATPAWPVFALPGNAGAHGRMPVGHPNACP</sequence>
<protein>
    <submittedName>
        <fullName evidence="1">Uncharacterized protein</fullName>
    </submittedName>
</protein>
<accession>A0A248LHS0</accession>
<reference evidence="2" key="1">
    <citation type="submission" date="2017-06" db="EMBL/GenBank/DDBJ databases">
        <title>Whole genome sequence of Laribacter hongkongensis LHGZ1.</title>
        <authorList>
            <person name="Chen D."/>
            <person name="Wu H."/>
            <person name="Chen J."/>
        </authorList>
    </citation>
    <scope>NUCLEOTIDE SEQUENCE [LARGE SCALE GENOMIC DNA]</scope>
    <source>
        <strain evidence="2">LHGZ1</strain>
    </source>
</reference>
<dbReference type="AlphaFoldDB" id="A0A248LHS0"/>